<sequence>MTSAPNRIGDKVIQQQQHVKLGCVKSQLHCVDDDNDFDDDDVFKNPKNNHDKVWSDKRKIH</sequence>
<feature type="region of interest" description="Disordered" evidence="1">
    <location>
        <begin position="37"/>
        <end position="61"/>
    </location>
</feature>
<name>A0A922HSA0_DERFA</name>
<proteinExistence type="predicted"/>
<comment type="caution">
    <text evidence="2">The sequence shown here is derived from an EMBL/GenBank/DDBJ whole genome shotgun (WGS) entry which is preliminary data.</text>
</comment>
<feature type="compositionally biased region" description="Basic and acidic residues" evidence="1">
    <location>
        <begin position="42"/>
        <end position="61"/>
    </location>
</feature>
<evidence type="ECO:0000313" key="2">
    <source>
        <dbReference type="EMBL" id="KAH9506326.1"/>
    </source>
</evidence>
<gene>
    <name evidence="2" type="ORF">DERF_011064</name>
</gene>
<reference evidence="2" key="1">
    <citation type="submission" date="2013-05" db="EMBL/GenBank/DDBJ databases">
        <authorList>
            <person name="Yim A.K.Y."/>
            <person name="Chan T.F."/>
            <person name="Ji K.M."/>
            <person name="Liu X.Y."/>
            <person name="Zhou J.W."/>
            <person name="Li R.Q."/>
            <person name="Yang K.Y."/>
            <person name="Li J."/>
            <person name="Li M."/>
            <person name="Law P.T.W."/>
            <person name="Wu Y.L."/>
            <person name="Cai Z.L."/>
            <person name="Qin H."/>
            <person name="Bao Y."/>
            <person name="Leung R.K.K."/>
            <person name="Ng P.K.S."/>
            <person name="Zou J."/>
            <person name="Zhong X.J."/>
            <person name="Ran P.X."/>
            <person name="Zhong N.S."/>
            <person name="Liu Z.G."/>
            <person name="Tsui S.K.W."/>
        </authorList>
    </citation>
    <scope>NUCLEOTIDE SEQUENCE</scope>
    <source>
        <strain evidence="2">Derf</strain>
        <tissue evidence="2">Whole organism</tissue>
    </source>
</reference>
<organism evidence="2 3">
    <name type="scientific">Dermatophagoides farinae</name>
    <name type="common">American house dust mite</name>
    <dbReference type="NCBI Taxonomy" id="6954"/>
    <lineage>
        <taxon>Eukaryota</taxon>
        <taxon>Metazoa</taxon>
        <taxon>Ecdysozoa</taxon>
        <taxon>Arthropoda</taxon>
        <taxon>Chelicerata</taxon>
        <taxon>Arachnida</taxon>
        <taxon>Acari</taxon>
        <taxon>Acariformes</taxon>
        <taxon>Sarcoptiformes</taxon>
        <taxon>Astigmata</taxon>
        <taxon>Psoroptidia</taxon>
        <taxon>Analgoidea</taxon>
        <taxon>Pyroglyphidae</taxon>
        <taxon>Dermatophagoidinae</taxon>
        <taxon>Dermatophagoides</taxon>
    </lineage>
</organism>
<dbReference type="AlphaFoldDB" id="A0A922HSA0"/>
<dbReference type="EMBL" id="ASGP02000005">
    <property type="protein sequence ID" value="KAH9506326.1"/>
    <property type="molecule type" value="Genomic_DNA"/>
</dbReference>
<evidence type="ECO:0000313" key="3">
    <source>
        <dbReference type="Proteomes" id="UP000790347"/>
    </source>
</evidence>
<keyword evidence="3" id="KW-1185">Reference proteome</keyword>
<evidence type="ECO:0000256" key="1">
    <source>
        <dbReference type="SAM" id="MobiDB-lite"/>
    </source>
</evidence>
<dbReference type="Proteomes" id="UP000790347">
    <property type="component" value="Unassembled WGS sequence"/>
</dbReference>
<accession>A0A922HSA0</accession>
<protein>
    <submittedName>
        <fullName evidence="2">Uncharacterized protein</fullName>
    </submittedName>
</protein>
<reference evidence="2" key="2">
    <citation type="journal article" date="2022" name="Res Sq">
        <title>Comparative Genomics Reveals Insights into the Divergent Evolution of Astigmatic Mites and Household Pest Adaptations.</title>
        <authorList>
            <person name="Xiong Q."/>
            <person name="Wan A.T.-Y."/>
            <person name="Liu X.-Y."/>
            <person name="Fung C.S.-H."/>
            <person name="Xiao X."/>
            <person name="Malainual N."/>
            <person name="Hou J."/>
            <person name="Wang L."/>
            <person name="Wang M."/>
            <person name="Yang K."/>
            <person name="Cui Y."/>
            <person name="Leung E."/>
            <person name="Nong W."/>
            <person name="Shin S.-K."/>
            <person name="Au S."/>
            <person name="Jeong K.Y."/>
            <person name="Chew F.T."/>
            <person name="Hui J."/>
            <person name="Leung T.F."/>
            <person name="Tungtrongchitr A."/>
            <person name="Zhong N."/>
            <person name="Liu Z."/>
            <person name="Tsui S."/>
        </authorList>
    </citation>
    <scope>NUCLEOTIDE SEQUENCE</scope>
    <source>
        <strain evidence="2">Derf</strain>
        <tissue evidence="2">Whole organism</tissue>
    </source>
</reference>